<dbReference type="InterPro" id="IPR020825">
    <property type="entry name" value="Phe-tRNA_synthase-like_B3/B4"/>
</dbReference>
<dbReference type="RefSeq" id="WP_120810883.1">
    <property type="nucleotide sequence ID" value="NZ_RBID01000015.1"/>
</dbReference>
<dbReference type="SUPFAM" id="SSF56037">
    <property type="entry name" value="PheT/TilS domain"/>
    <property type="match status" value="1"/>
</dbReference>
<gene>
    <name evidence="2" type="ORF">C8E02_2356</name>
</gene>
<sequence>MRAILPSIAPAIVELAPDFRALSISVDAAAIVNPGIASAALSRACQSLSAGEAAWADAHLLAWAEVFRKFGAKPQRTPCSAEALRKRVLRDGSLPSIDPIVDLYNAISIEYAVPVGGENFAAYVGAPRLVIADGTERFDTMKDGVLAHESPDAGEVVWRDDVGVTCRRWNWRQGVRTRLSAEAQQMWFILESLPAMPLAALHAAGERLAQDLQGMMPGARIDSQLIGCGPQ</sequence>
<dbReference type="InterPro" id="IPR005146">
    <property type="entry name" value="B3/B4_tRNA-bd"/>
</dbReference>
<dbReference type="AlphaFoldDB" id="A0A495BAP1"/>
<proteinExistence type="predicted"/>
<dbReference type="PANTHER" id="PTHR39209">
    <property type="match status" value="1"/>
</dbReference>
<dbReference type="GO" id="GO:0003723">
    <property type="term" value="F:RNA binding"/>
    <property type="evidence" value="ECO:0007669"/>
    <property type="project" value="InterPro"/>
</dbReference>
<dbReference type="SMART" id="SM00873">
    <property type="entry name" value="B3_4"/>
    <property type="match status" value="1"/>
</dbReference>
<dbReference type="Pfam" id="PF03483">
    <property type="entry name" value="B3_4"/>
    <property type="match status" value="1"/>
</dbReference>
<dbReference type="EMBL" id="RBID01000015">
    <property type="protein sequence ID" value="RKQ58042.1"/>
    <property type="molecule type" value="Genomic_DNA"/>
</dbReference>
<accession>A0A495BAP1</accession>
<organism evidence="2 3">
    <name type="scientific">Vogesella indigofera</name>
    <name type="common">Pseudomonas indigofera</name>
    <dbReference type="NCBI Taxonomy" id="45465"/>
    <lineage>
        <taxon>Bacteria</taxon>
        <taxon>Pseudomonadati</taxon>
        <taxon>Pseudomonadota</taxon>
        <taxon>Betaproteobacteria</taxon>
        <taxon>Neisseriales</taxon>
        <taxon>Chromobacteriaceae</taxon>
        <taxon>Vogesella</taxon>
    </lineage>
</organism>
<evidence type="ECO:0000259" key="1">
    <source>
        <dbReference type="SMART" id="SM00873"/>
    </source>
</evidence>
<reference evidence="2 3" key="1">
    <citation type="submission" date="2018-10" db="EMBL/GenBank/DDBJ databases">
        <title>Genomic Encyclopedia of Type Strains, Phase IV (KMG-IV): sequencing the most valuable type-strain genomes for metagenomic binning, comparative biology and taxonomic classification.</title>
        <authorList>
            <person name="Goeker M."/>
        </authorList>
    </citation>
    <scope>NUCLEOTIDE SEQUENCE [LARGE SCALE GENOMIC DNA]</scope>
    <source>
        <strain evidence="2 3">DSM 3303</strain>
    </source>
</reference>
<evidence type="ECO:0000313" key="3">
    <source>
        <dbReference type="Proteomes" id="UP000279384"/>
    </source>
</evidence>
<evidence type="ECO:0000313" key="2">
    <source>
        <dbReference type="EMBL" id="RKQ58042.1"/>
    </source>
</evidence>
<protein>
    <submittedName>
        <fullName evidence="2">DNA/RNA-binding domain of Phe-tRNA-synthetase-like protein</fullName>
    </submittedName>
</protein>
<name>A0A495BAP1_VOGIN</name>
<dbReference type="Gene3D" id="3.50.40.10">
    <property type="entry name" value="Phenylalanyl-trna Synthetase, Chain B, domain 3"/>
    <property type="match status" value="1"/>
</dbReference>
<feature type="domain" description="B3/B4 tRNA-binding" evidence="1">
    <location>
        <begin position="61"/>
        <end position="217"/>
    </location>
</feature>
<dbReference type="GO" id="GO:0004826">
    <property type="term" value="F:phenylalanine-tRNA ligase activity"/>
    <property type="evidence" value="ECO:0007669"/>
    <property type="project" value="InterPro"/>
</dbReference>
<dbReference type="PANTHER" id="PTHR39209:SF2">
    <property type="entry name" value="CYTOPLASMIC PROTEIN"/>
    <property type="match status" value="1"/>
</dbReference>
<comment type="caution">
    <text evidence="2">The sequence shown here is derived from an EMBL/GenBank/DDBJ whole genome shotgun (WGS) entry which is preliminary data.</text>
</comment>
<dbReference type="Proteomes" id="UP000279384">
    <property type="component" value="Unassembled WGS sequence"/>
</dbReference>